<keyword evidence="5" id="KW-0347">Helicase</keyword>
<feature type="domain" description="Helicase ATP-binding" evidence="2">
    <location>
        <begin position="242"/>
        <end position="399"/>
    </location>
</feature>
<proteinExistence type="predicted"/>
<name>A0A9P1CXL1_9DINO</name>
<accession>A0A9P1CXL1</accession>
<evidence type="ECO:0000259" key="2">
    <source>
        <dbReference type="PROSITE" id="PS51192"/>
    </source>
</evidence>
<dbReference type="InterPro" id="IPR027417">
    <property type="entry name" value="P-loop_NTPase"/>
</dbReference>
<keyword evidence="5" id="KW-0067">ATP-binding</keyword>
<keyword evidence="5" id="KW-0540">Nuclease</keyword>
<dbReference type="GO" id="GO:0043596">
    <property type="term" value="C:nuclear replication fork"/>
    <property type="evidence" value="ECO:0007669"/>
    <property type="project" value="TreeGrafter"/>
</dbReference>
<sequence length="665" mass="73640">MDAVFAAGKFKGRWYSDVAGSETAFCTWAKKQKSPPGYLRPFLDFLKNGRRGQQSLDTVVVRSAKSRPQVRDETTDLRSDGGGIRFDFTMDIEVVSQEEFEVGPEDQNAEVPHLMRHALASRPDVRFAAKANHWRFGAQSYVDVLRWLEWNPKFRFRVNPVPNWVLKHLPAFQSAAEQAKAATALRLSAATRRLLAELPPAHAANTNAADTNAASRATEEVQEVNLDGLGGTLLPFQVEAVQYGLARKGRLLLCDEMGLGKTVTTLVLARHFKSSWPFLVVAPAPLCKLWQEHALLWLPNDLSASEIVVIRSGKDSIPPAARMVVVSYNLITDAKFQRAEEDFDLVIFDECHQLRGNSQRSKACVPLAKKSSKVMLLTGTPLVARTQDAYPLLEALLDICSPAEFAQRYAPSSASSCRNQRLNELHLLLGAVMLRRTKESTLKQLPAKRRQRVRLDMALDALGDPKEDLEEECARLSKSKSMAVAEYMNCLISADVRFLVFAHHLAMLDELEGTLQRDSVRYIRIDGSTAMEQRSQYVKDFQQNHDVQVALLSLTACSQGLTLNSASVVVFAELYWVPGVLLQAEDRAHRLGQVNMVNVHYLVAPGSVDERMFAAVERRASAARRAVDGASSAGVTSLAAEATAGEALEALEVMALGQQRFVAKE</sequence>
<dbReference type="Proteomes" id="UP001152797">
    <property type="component" value="Unassembled WGS sequence"/>
</dbReference>
<gene>
    <name evidence="4" type="ORF">C1SCF055_LOCUS26241</name>
</gene>
<dbReference type="InterPro" id="IPR049730">
    <property type="entry name" value="SNF2/RAD54-like_C"/>
</dbReference>
<evidence type="ECO:0000313" key="5">
    <source>
        <dbReference type="EMBL" id="CAL4787406.1"/>
    </source>
</evidence>
<protein>
    <submittedName>
        <fullName evidence="5">DNA annealing helicase and endonuclease ZRANB3 (Annealing helicase 2) (AH2) (Zinc finger Ran-binding domain-containing protein 3)</fullName>
    </submittedName>
</protein>
<dbReference type="GO" id="GO:0006281">
    <property type="term" value="P:DNA repair"/>
    <property type="evidence" value="ECO:0007669"/>
    <property type="project" value="TreeGrafter"/>
</dbReference>
<keyword evidence="5" id="KW-0547">Nucleotide-binding</keyword>
<dbReference type="SMART" id="SM00490">
    <property type="entry name" value="HELICc"/>
    <property type="match status" value="1"/>
</dbReference>
<dbReference type="Gene3D" id="3.40.50.300">
    <property type="entry name" value="P-loop containing nucleotide triphosphate hydrolases"/>
    <property type="match status" value="1"/>
</dbReference>
<comment type="caution">
    <text evidence="4">The sequence shown here is derived from an EMBL/GenBank/DDBJ whole genome shotgun (WGS) entry which is preliminary data.</text>
</comment>
<dbReference type="EMBL" id="CAMXCT030002735">
    <property type="protein sequence ID" value="CAL4787406.1"/>
    <property type="molecule type" value="Genomic_DNA"/>
</dbReference>
<evidence type="ECO:0000313" key="6">
    <source>
        <dbReference type="Proteomes" id="UP001152797"/>
    </source>
</evidence>
<dbReference type="Pfam" id="PF00271">
    <property type="entry name" value="Helicase_C"/>
    <property type="match status" value="1"/>
</dbReference>
<dbReference type="PROSITE" id="PS51192">
    <property type="entry name" value="HELICASE_ATP_BIND_1"/>
    <property type="match status" value="1"/>
</dbReference>
<reference evidence="5 6" key="2">
    <citation type="submission" date="2024-05" db="EMBL/GenBank/DDBJ databases">
        <authorList>
            <person name="Chen Y."/>
            <person name="Shah S."/>
            <person name="Dougan E. K."/>
            <person name="Thang M."/>
            <person name="Chan C."/>
        </authorList>
    </citation>
    <scope>NUCLEOTIDE SEQUENCE [LARGE SCALE GENOMIC DNA]</scope>
</reference>
<dbReference type="EMBL" id="CAMXCT010002735">
    <property type="protein sequence ID" value="CAI4000094.1"/>
    <property type="molecule type" value="Genomic_DNA"/>
</dbReference>
<reference evidence="4" key="1">
    <citation type="submission" date="2022-10" db="EMBL/GenBank/DDBJ databases">
        <authorList>
            <person name="Chen Y."/>
            <person name="Dougan E. K."/>
            <person name="Chan C."/>
            <person name="Rhodes N."/>
            <person name="Thang M."/>
        </authorList>
    </citation>
    <scope>NUCLEOTIDE SEQUENCE</scope>
</reference>
<dbReference type="GO" id="GO:0005524">
    <property type="term" value="F:ATP binding"/>
    <property type="evidence" value="ECO:0007669"/>
    <property type="project" value="InterPro"/>
</dbReference>
<dbReference type="PANTHER" id="PTHR45766">
    <property type="entry name" value="DNA ANNEALING HELICASE AND ENDONUCLEASE ZRANB3 FAMILY MEMBER"/>
    <property type="match status" value="1"/>
</dbReference>
<dbReference type="InterPro" id="IPR000330">
    <property type="entry name" value="SNF2_N"/>
</dbReference>
<evidence type="ECO:0000313" key="4">
    <source>
        <dbReference type="EMBL" id="CAI4000094.1"/>
    </source>
</evidence>
<dbReference type="SUPFAM" id="SSF52540">
    <property type="entry name" value="P-loop containing nucleoside triphosphate hydrolases"/>
    <property type="match status" value="2"/>
</dbReference>
<dbReference type="EMBL" id="CAMXCT020002735">
    <property type="protein sequence ID" value="CAL1153469.1"/>
    <property type="molecule type" value="Genomic_DNA"/>
</dbReference>
<evidence type="ECO:0000256" key="1">
    <source>
        <dbReference type="ARBA" id="ARBA00022801"/>
    </source>
</evidence>
<dbReference type="SMART" id="SM00487">
    <property type="entry name" value="DEXDc"/>
    <property type="match status" value="1"/>
</dbReference>
<dbReference type="InterPro" id="IPR001650">
    <property type="entry name" value="Helicase_C-like"/>
</dbReference>
<dbReference type="GO" id="GO:0004386">
    <property type="term" value="F:helicase activity"/>
    <property type="evidence" value="ECO:0007669"/>
    <property type="project" value="UniProtKB-KW"/>
</dbReference>
<dbReference type="InterPro" id="IPR014001">
    <property type="entry name" value="Helicase_ATP-bd"/>
</dbReference>
<dbReference type="Pfam" id="PF00176">
    <property type="entry name" value="SNF2-rel_dom"/>
    <property type="match status" value="1"/>
</dbReference>
<feature type="domain" description="Helicase C-terminal" evidence="3">
    <location>
        <begin position="468"/>
        <end position="639"/>
    </location>
</feature>
<dbReference type="GO" id="GO:0004519">
    <property type="term" value="F:endonuclease activity"/>
    <property type="evidence" value="ECO:0007669"/>
    <property type="project" value="UniProtKB-KW"/>
</dbReference>
<keyword evidence="1" id="KW-0378">Hydrolase</keyword>
<evidence type="ECO:0000259" key="3">
    <source>
        <dbReference type="PROSITE" id="PS51194"/>
    </source>
</evidence>
<dbReference type="Gene3D" id="3.40.50.10810">
    <property type="entry name" value="Tandem AAA-ATPase domain"/>
    <property type="match status" value="1"/>
</dbReference>
<organism evidence="4">
    <name type="scientific">Cladocopium goreaui</name>
    <dbReference type="NCBI Taxonomy" id="2562237"/>
    <lineage>
        <taxon>Eukaryota</taxon>
        <taxon>Sar</taxon>
        <taxon>Alveolata</taxon>
        <taxon>Dinophyceae</taxon>
        <taxon>Suessiales</taxon>
        <taxon>Symbiodiniaceae</taxon>
        <taxon>Cladocopium</taxon>
    </lineage>
</organism>
<dbReference type="GO" id="GO:0031297">
    <property type="term" value="P:replication fork processing"/>
    <property type="evidence" value="ECO:0007669"/>
    <property type="project" value="TreeGrafter"/>
</dbReference>
<dbReference type="InterPro" id="IPR038718">
    <property type="entry name" value="SNF2-like_sf"/>
</dbReference>
<dbReference type="PROSITE" id="PS51194">
    <property type="entry name" value="HELICASE_CTER"/>
    <property type="match status" value="1"/>
</dbReference>
<keyword evidence="6" id="KW-1185">Reference proteome</keyword>
<keyword evidence="5" id="KW-0255">Endonuclease</keyword>
<dbReference type="OrthoDB" id="2801544at2759"/>
<dbReference type="AlphaFoldDB" id="A0A9P1CXL1"/>
<dbReference type="CDD" id="cd18793">
    <property type="entry name" value="SF2_C_SNF"/>
    <property type="match status" value="1"/>
</dbReference>
<dbReference type="PANTHER" id="PTHR45766:SF6">
    <property type="entry name" value="SWI_SNF-RELATED MATRIX-ASSOCIATED ACTIN-DEPENDENT REGULATOR OF CHROMATIN SUBFAMILY A-LIKE PROTEIN 1"/>
    <property type="match status" value="1"/>
</dbReference>
<dbReference type="GO" id="GO:0016787">
    <property type="term" value="F:hydrolase activity"/>
    <property type="evidence" value="ECO:0007669"/>
    <property type="project" value="UniProtKB-KW"/>
</dbReference>